<dbReference type="InterPro" id="IPR011006">
    <property type="entry name" value="CheY-like_superfamily"/>
</dbReference>
<comment type="caution">
    <text evidence="4">The sequence shown here is derived from an EMBL/GenBank/DDBJ whole genome shotgun (WGS) entry which is preliminary data.</text>
</comment>
<dbReference type="PROSITE" id="PS50110">
    <property type="entry name" value="RESPONSE_REGULATORY"/>
    <property type="match status" value="1"/>
</dbReference>
<gene>
    <name evidence="4" type="ORF">GS660_07395</name>
</gene>
<reference evidence="4 5" key="1">
    <citation type="submission" date="2020-01" db="EMBL/GenBank/DDBJ databases">
        <title>Frigidibacter albus SP32T (=CGMCC 1.13995T).</title>
        <authorList>
            <person name="Liao X."/>
        </authorList>
    </citation>
    <scope>NUCLEOTIDE SEQUENCE [LARGE SCALE GENOMIC DNA]</scope>
    <source>
        <strain evidence="4 5">SP32</strain>
    </source>
</reference>
<feature type="modified residue" description="4-aspartylphosphate" evidence="1">
    <location>
        <position position="56"/>
    </location>
</feature>
<dbReference type="AlphaFoldDB" id="A0A6L8VGT2"/>
<sequence>MLEGKKIMVVEDEALLALDLAMTMEDLGAAVVGPCYRLGTALDLVRKMKVDGAILDVDLNGETVFPLARYLDEQGVPFVFHTGRADPASLLEAFSRARICTKPSTPERIAACLAEALADADRDSDNENYAPAYAQDGSSESSQQA</sequence>
<dbReference type="Gene3D" id="3.40.50.2300">
    <property type="match status" value="1"/>
</dbReference>
<dbReference type="SMART" id="SM00448">
    <property type="entry name" value="REC"/>
    <property type="match status" value="1"/>
</dbReference>
<dbReference type="RefSeq" id="WP_161345015.1">
    <property type="nucleotide sequence ID" value="NZ_BMGW01000004.1"/>
</dbReference>
<evidence type="ECO:0000313" key="4">
    <source>
        <dbReference type="EMBL" id="MZQ88921.1"/>
    </source>
</evidence>
<feature type="domain" description="Response regulatory" evidence="3">
    <location>
        <begin position="6"/>
        <end position="117"/>
    </location>
</feature>
<accession>A0A6L8VGT2</accession>
<evidence type="ECO:0000313" key="5">
    <source>
        <dbReference type="Proteomes" id="UP000477083"/>
    </source>
</evidence>
<evidence type="ECO:0000256" key="2">
    <source>
        <dbReference type="SAM" id="MobiDB-lite"/>
    </source>
</evidence>
<feature type="compositionally biased region" description="Polar residues" evidence="2">
    <location>
        <begin position="136"/>
        <end position="145"/>
    </location>
</feature>
<dbReference type="GO" id="GO:0000160">
    <property type="term" value="P:phosphorelay signal transduction system"/>
    <property type="evidence" value="ECO:0007669"/>
    <property type="project" value="InterPro"/>
</dbReference>
<evidence type="ECO:0000259" key="3">
    <source>
        <dbReference type="PROSITE" id="PS50110"/>
    </source>
</evidence>
<organism evidence="4 5">
    <name type="scientific">Frigidibacter albus</name>
    <dbReference type="NCBI Taxonomy" id="1465486"/>
    <lineage>
        <taxon>Bacteria</taxon>
        <taxon>Pseudomonadati</taxon>
        <taxon>Pseudomonadota</taxon>
        <taxon>Alphaproteobacteria</taxon>
        <taxon>Rhodobacterales</taxon>
        <taxon>Paracoccaceae</taxon>
        <taxon>Frigidibacter</taxon>
    </lineage>
</organism>
<feature type="region of interest" description="Disordered" evidence="2">
    <location>
        <begin position="121"/>
        <end position="145"/>
    </location>
</feature>
<keyword evidence="1" id="KW-0597">Phosphoprotein</keyword>
<dbReference type="SUPFAM" id="SSF52172">
    <property type="entry name" value="CheY-like"/>
    <property type="match status" value="1"/>
</dbReference>
<dbReference type="Pfam" id="PF00072">
    <property type="entry name" value="Response_reg"/>
    <property type="match status" value="1"/>
</dbReference>
<protein>
    <submittedName>
        <fullName evidence="4">Response regulator</fullName>
    </submittedName>
</protein>
<name>A0A6L8VGT2_9RHOB</name>
<dbReference type="OrthoDB" id="582170at2"/>
<dbReference type="InterPro" id="IPR001789">
    <property type="entry name" value="Sig_transdc_resp-reg_receiver"/>
</dbReference>
<proteinExistence type="predicted"/>
<evidence type="ECO:0000256" key="1">
    <source>
        <dbReference type="PROSITE-ProRule" id="PRU00169"/>
    </source>
</evidence>
<dbReference type="EMBL" id="WWNR01000004">
    <property type="protein sequence ID" value="MZQ88921.1"/>
    <property type="molecule type" value="Genomic_DNA"/>
</dbReference>
<dbReference type="Proteomes" id="UP000477083">
    <property type="component" value="Unassembled WGS sequence"/>
</dbReference>
<keyword evidence="5" id="KW-1185">Reference proteome</keyword>